<evidence type="ECO:0000256" key="1">
    <source>
        <dbReference type="SAM" id="MobiDB-lite"/>
    </source>
</evidence>
<feature type="non-terminal residue" evidence="2">
    <location>
        <position position="1"/>
    </location>
</feature>
<protein>
    <submittedName>
        <fullName evidence="2">Uncharacterized protein</fullName>
    </submittedName>
</protein>
<accession>A0ABD0N8W7</accession>
<proteinExistence type="predicted"/>
<dbReference type="AlphaFoldDB" id="A0ABD0N8W7"/>
<keyword evidence="3" id="KW-1185">Reference proteome</keyword>
<sequence>VAALSLSLRRQKRDTQSPVEDDEIRENIITYDDEGGGEADTAAFDIATLKSAPQSMRRAQRLQDSKN</sequence>
<reference evidence="2 3" key="1">
    <citation type="submission" date="2024-05" db="EMBL/GenBank/DDBJ databases">
        <title>Genome sequencing and assembly of Indian major carp, Cirrhinus mrigala (Hamilton, 1822).</title>
        <authorList>
            <person name="Mohindra V."/>
            <person name="Chowdhury L.M."/>
            <person name="Lal K."/>
            <person name="Jena J.K."/>
        </authorList>
    </citation>
    <scope>NUCLEOTIDE SEQUENCE [LARGE SCALE GENOMIC DNA]</scope>
    <source>
        <strain evidence="2">CM1030</strain>
        <tissue evidence="2">Blood</tissue>
    </source>
</reference>
<dbReference type="EMBL" id="JAMKFB020000023">
    <property type="protein sequence ID" value="KAL0157755.1"/>
    <property type="molecule type" value="Genomic_DNA"/>
</dbReference>
<feature type="non-terminal residue" evidence="2">
    <location>
        <position position="67"/>
    </location>
</feature>
<gene>
    <name evidence="2" type="ORF">M9458_045831</name>
</gene>
<dbReference type="Proteomes" id="UP001529510">
    <property type="component" value="Unassembled WGS sequence"/>
</dbReference>
<evidence type="ECO:0000313" key="3">
    <source>
        <dbReference type="Proteomes" id="UP001529510"/>
    </source>
</evidence>
<comment type="caution">
    <text evidence="2">The sequence shown here is derived from an EMBL/GenBank/DDBJ whole genome shotgun (WGS) entry which is preliminary data.</text>
</comment>
<organism evidence="2 3">
    <name type="scientific">Cirrhinus mrigala</name>
    <name type="common">Mrigala</name>
    <dbReference type="NCBI Taxonomy" id="683832"/>
    <lineage>
        <taxon>Eukaryota</taxon>
        <taxon>Metazoa</taxon>
        <taxon>Chordata</taxon>
        <taxon>Craniata</taxon>
        <taxon>Vertebrata</taxon>
        <taxon>Euteleostomi</taxon>
        <taxon>Actinopterygii</taxon>
        <taxon>Neopterygii</taxon>
        <taxon>Teleostei</taxon>
        <taxon>Ostariophysi</taxon>
        <taxon>Cypriniformes</taxon>
        <taxon>Cyprinidae</taxon>
        <taxon>Labeoninae</taxon>
        <taxon>Labeonini</taxon>
        <taxon>Cirrhinus</taxon>
    </lineage>
</organism>
<feature type="region of interest" description="Disordered" evidence="1">
    <location>
        <begin position="1"/>
        <end position="22"/>
    </location>
</feature>
<evidence type="ECO:0000313" key="2">
    <source>
        <dbReference type="EMBL" id="KAL0157755.1"/>
    </source>
</evidence>
<name>A0ABD0N8W7_CIRMR</name>